<dbReference type="Proteomes" id="UP000264589">
    <property type="component" value="Unassembled WGS sequence"/>
</dbReference>
<dbReference type="Gene3D" id="3.90.190.20">
    <property type="entry name" value="Mur ligase, C-terminal domain"/>
    <property type="match status" value="1"/>
</dbReference>
<dbReference type="Gene3D" id="3.40.50.720">
    <property type="entry name" value="NAD(P)-binding Rossmann-like Domain"/>
    <property type="match status" value="1"/>
</dbReference>
<evidence type="ECO:0000259" key="1">
    <source>
        <dbReference type="Pfam" id="PF01225"/>
    </source>
</evidence>
<sequence length="477" mass="51927">MTKNAHLIGICGAGMSAVAHLLQEQGWAVSGSDEGAYPPVSTYLEKIGLEPMIGHRAENIPDPVDLIVIGKHAKLIPESNDEVRAALEQHKDKVKSFPEVLADLTATRERMVVAGSYGKSTLTTLITHCLAHAGKAPGWFIGAIPKGFEHSASMGGDGPFIFEGDEYPSANWDDRSKFLHYLPQTVLLSSATHDHVNIYPTLASYHAPFQQLLTGLAERQGQLIACMDEQYAANFLHAYPGPKLSYGLCKGCNYSAANIVLGDPAAGEPTRFDLLVGYEVYPGFTTTELGRHAVQNICGAAAYLLGQELLTPDELRAAIADFRGLNRRLDRKAPASRLVIYEGFGSSYEKARAAIGAIREHYPARRLTVMFEPHTFTWRNRAALGQYDTAFDDTGTVWLFAPPTHGEGSHDQASLEEIESRVRARHSDVRSFTGDAMGEILADADPQEDVILVLSSGSFGGNLSQFLKDAETHFPSD</sequence>
<reference evidence="3 4" key="1">
    <citation type="submission" date="2018-08" db="EMBL/GenBank/DDBJ databases">
        <title>Parvularcula sp. SM1705, isolated from surface water of the South Sea China.</title>
        <authorList>
            <person name="Sun L."/>
        </authorList>
    </citation>
    <scope>NUCLEOTIDE SEQUENCE [LARGE SCALE GENOMIC DNA]</scope>
    <source>
        <strain evidence="3 4">SM1705</strain>
    </source>
</reference>
<dbReference type="AlphaFoldDB" id="A0A371RFY4"/>
<dbReference type="Gene3D" id="3.40.1190.10">
    <property type="entry name" value="Mur-like, catalytic domain"/>
    <property type="match status" value="1"/>
</dbReference>
<dbReference type="OrthoDB" id="9804126at2"/>
<dbReference type="InterPro" id="IPR036615">
    <property type="entry name" value="Mur_ligase_C_dom_sf"/>
</dbReference>
<dbReference type="InterPro" id="IPR013221">
    <property type="entry name" value="Mur_ligase_cen"/>
</dbReference>
<dbReference type="InterPro" id="IPR000713">
    <property type="entry name" value="Mur_ligase_N"/>
</dbReference>
<keyword evidence="4" id="KW-1185">Reference proteome</keyword>
<dbReference type="SUPFAM" id="SSF53623">
    <property type="entry name" value="MurD-like peptide ligases, catalytic domain"/>
    <property type="match status" value="1"/>
</dbReference>
<dbReference type="FunCoup" id="A0A371RFY4">
    <property type="interactions" value="124"/>
</dbReference>
<dbReference type="InParanoid" id="A0A371RFY4"/>
<proteinExistence type="predicted"/>
<organism evidence="3 4">
    <name type="scientific">Parvularcula marina</name>
    <dbReference type="NCBI Taxonomy" id="2292771"/>
    <lineage>
        <taxon>Bacteria</taxon>
        <taxon>Pseudomonadati</taxon>
        <taxon>Pseudomonadota</taxon>
        <taxon>Alphaproteobacteria</taxon>
        <taxon>Parvularculales</taxon>
        <taxon>Parvularculaceae</taxon>
        <taxon>Parvularcula</taxon>
    </lineage>
</organism>
<dbReference type="Pfam" id="PF01225">
    <property type="entry name" value="Mur_ligase"/>
    <property type="match status" value="1"/>
</dbReference>
<gene>
    <name evidence="3" type="ORF">DX908_03110</name>
</gene>
<evidence type="ECO:0000259" key="2">
    <source>
        <dbReference type="Pfam" id="PF08245"/>
    </source>
</evidence>
<accession>A0A371RFY4</accession>
<comment type="caution">
    <text evidence="3">The sequence shown here is derived from an EMBL/GenBank/DDBJ whole genome shotgun (WGS) entry which is preliminary data.</text>
</comment>
<dbReference type="PANTHER" id="PTHR43445">
    <property type="entry name" value="UDP-N-ACETYLMURAMATE--L-ALANINE LIGASE-RELATED"/>
    <property type="match status" value="1"/>
</dbReference>
<evidence type="ECO:0000313" key="3">
    <source>
        <dbReference type="EMBL" id="RFB04359.1"/>
    </source>
</evidence>
<dbReference type="Pfam" id="PF08245">
    <property type="entry name" value="Mur_ligase_M"/>
    <property type="match status" value="1"/>
</dbReference>
<dbReference type="EMBL" id="QUQO01000001">
    <property type="protein sequence ID" value="RFB04359.1"/>
    <property type="molecule type" value="Genomic_DNA"/>
</dbReference>
<dbReference type="RefSeq" id="WP_116390990.1">
    <property type="nucleotide sequence ID" value="NZ_QUQO01000001.1"/>
</dbReference>
<dbReference type="GO" id="GO:0016881">
    <property type="term" value="F:acid-amino acid ligase activity"/>
    <property type="evidence" value="ECO:0007669"/>
    <property type="project" value="InterPro"/>
</dbReference>
<evidence type="ECO:0000313" key="4">
    <source>
        <dbReference type="Proteomes" id="UP000264589"/>
    </source>
</evidence>
<name>A0A371RFY4_9PROT</name>
<dbReference type="PANTHER" id="PTHR43445:SF5">
    <property type="entry name" value="UDP-N-ACETYLMURAMATE--L-ALANYL-GAMMA-D-GLUTAMYL-MESO-2,6-DIAMINOHEPTANDIOATE LIGASE"/>
    <property type="match status" value="1"/>
</dbReference>
<dbReference type="SUPFAM" id="SSF53244">
    <property type="entry name" value="MurD-like peptide ligases, peptide-binding domain"/>
    <property type="match status" value="1"/>
</dbReference>
<dbReference type="InterPro" id="IPR036565">
    <property type="entry name" value="Mur-like_cat_sf"/>
</dbReference>
<protein>
    <recommendedName>
        <fullName evidence="5">UDP-N-acetylmuramate:L-alanyl-gamma-D-glutamyl-meso-diaminopimelate ligase</fullName>
    </recommendedName>
</protein>
<evidence type="ECO:0008006" key="5">
    <source>
        <dbReference type="Google" id="ProtNLM"/>
    </source>
</evidence>
<dbReference type="SUPFAM" id="SSF51984">
    <property type="entry name" value="MurCD N-terminal domain"/>
    <property type="match status" value="1"/>
</dbReference>
<dbReference type="GO" id="GO:0005524">
    <property type="term" value="F:ATP binding"/>
    <property type="evidence" value="ECO:0007669"/>
    <property type="project" value="InterPro"/>
</dbReference>
<dbReference type="InterPro" id="IPR050061">
    <property type="entry name" value="MurCDEF_pg_biosynth"/>
</dbReference>
<feature type="domain" description="Mur ligase N-terminal catalytic" evidence="1">
    <location>
        <begin position="5"/>
        <end position="107"/>
    </location>
</feature>
<feature type="domain" description="Mur ligase central" evidence="2">
    <location>
        <begin position="113"/>
        <end position="303"/>
    </location>
</feature>